<dbReference type="Gene3D" id="1.10.3720.10">
    <property type="entry name" value="MetI-like"/>
    <property type="match status" value="1"/>
</dbReference>
<dbReference type="Pfam" id="PF00528">
    <property type="entry name" value="BPD_transp_1"/>
    <property type="match status" value="1"/>
</dbReference>
<evidence type="ECO:0000256" key="5">
    <source>
        <dbReference type="ARBA" id="ARBA00022989"/>
    </source>
</evidence>
<feature type="transmembrane region" description="Helical" evidence="7">
    <location>
        <begin position="66"/>
        <end position="87"/>
    </location>
</feature>
<dbReference type="EMBL" id="SODZ01000007">
    <property type="protein sequence ID" value="TDX15477.1"/>
    <property type="molecule type" value="Genomic_DNA"/>
</dbReference>
<sequence length="278" mass="31649">MKKKYWGYIFYAPALLHILIFRIYPTINTAILSFYDSQQLAMGNFTLSNYQRLLSPRFLQVIWNTFYYVLGGVIIIVPISLIIALLIKNSKFSGLFKTSFFYPYTMAMVAVAIIWGFGFRQDGFVNEFLSFFGIAPKNWLGGAGHLAMPVLIFATAWRYWGYFTLIYLSGLEAIPAELYEAAKIDGANSLQSFINITLPQLRPIFSFVLVMSSVELLRQFAIPNVLTGGGPYNQTMILSLDVYRQGFYYFNVNVASAEAVVLISFAIIISIFQYRITR</sequence>
<comment type="caution">
    <text evidence="9">The sequence shown here is derived from an EMBL/GenBank/DDBJ whole genome shotgun (WGS) entry which is preliminary data.</text>
</comment>
<evidence type="ECO:0000256" key="6">
    <source>
        <dbReference type="ARBA" id="ARBA00023136"/>
    </source>
</evidence>
<dbReference type="InterPro" id="IPR035906">
    <property type="entry name" value="MetI-like_sf"/>
</dbReference>
<name>A0A4R8EZ47_9BACT</name>
<feature type="domain" description="ABC transmembrane type-1" evidence="8">
    <location>
        <begin position="62"/>
        <end position="273"/>
    </location>
</feature>
<organism evidence="9 10">
    <name type="scientific">Petrotoga sibirica</name>
    <dbReference type="NCBI Taxonomy" id="156202"/>
    <lineage>
        <taxon>Bacteria</taxon>
        <taxon>Thermotogati</taxon>
        <taxon>Thermotogota</taxon>
        <taxon>Thermotogae</taxon>
        <taxon>Petrotogales</taxon>
        <taxon>Petrotogaceae</taxon>
        <taxon>Petrotoga</taxon>
    </lineage>
</organism>
<evidence type="ECO:0000313" key="10">
    <source>
        <dbReference type="Proteomes" id="UP000294817"/>
    </source>
</evidence>
<reference evidence="9 10" key="1">
    <citation type="submission" date="2019-03" db="EMBL/GenBank/DDBJ databases">
        <title>Genomic Encyclopedia of Type Strains, Phase IV (KMG-IV): sequencing the most valuable type-strain genomes for metagenomic binning, comparative biology and taxonomic classification.</title>
        <authorList>
            <person name="Goeker M."/>
        </authorList>
    </citation>
    <scope>NUCLEOTIDE SEQUENCE [LARGE SCALE GENOMIC DNA]</scope>
    <source>
        <strain evidence="9 10">DSM 13575</strain>
    </source>
</reference>
<evidence type="ECO:0000256" key="7">
    <source>
        <dbReference type="RuleBase" id="RU363032"/>
    </source>
</evidence>
<keyword evidence="6 7" id="KW-0472">Membrane</keyword>
<dbReference type="Proteomes" id="UP000294817">
    <property type="component" value="Unassembled WGS sequence"/>
</dbReference>
<evidence type="ECO:0000259" key="8">
    <source>
        <dbReference type="PROSITE" id="PS50928"/>
    </source>
</evidence>
<evidence type="ECO:0000256" key="2">
    <source>
        <dbReference type="ARBA" id="ARBA00022448"/>
    </source>
</evidence>
<dbReference type="InterPro" id="IPR000515">
    <property type="entry name" value="MetI-like"/>
</dbReference>
<keyword evidence="2 7" id="KW-0813">Transport</keyword>
<comment type="subcellular location">
    <subcellularLocation>
        <location evidence="1 7">Cell membrane</location>
        <topology evidence="1 7">Multi-pass membrane protein</topology>
    </subcellularLocation>
</comment>
<dbReference type="SUPFAM" id="SSF161098">
    <property type="entry name" value="MetI-like"/>
    <property type="match status" value="1"/>
</dbReference>
<dbReference type="PANTHER" id="PTHR30193">
    <property type="entry name" value="ABC TRANSPORTER PERMEASE PROTEIN"/>
    <property type="match status" value="1"/>
</dbReference>
<dbReference type="InterPro" id="IPR051393">
    <property type="entry name" value="ABC_transporter_permease"/>
</dbReference>
<dbReference type="GO" id="GO:0055085">
    <property type="term" value="P:transmembrane transport"/>
    <property type="evidence" value="ECO:0007669"/>
    <property type="project" value="InterPro"/>
</dbReference>
<dbReference type="GO" id="GO:0005886">
    <property type="term" value="C:plasma membrane"/>
    <property type="evidence" value="ECO:0007669"/>
    <property type="project" value="UniProtKB-SubCell"/>
</dbReference>
<keyword evidence="3" id="KW-1003">Cell membrane</keyword>
<feature type="transmembrane region" description="Helical" evidence="7">
    <location>
        <begin position="5"/>
        <end position="24"/>
    </location>
</feature>
<keyword evidence="4 7" id="KW-0812">Transmembrane</keyword>
<dbReference type="AlphaFoldDB" id="A0A4R8EZ47"/>
<proteinExistence type="inferred from homology"/>
<evidence type="ECO:0000256" key="4">
    <source>
        <dbReference type="ARBA" id="ARBA00022692"/>
    </source>
</evidence>
<evidence type="ECO:0000256" key="1">
    <source>
        <dbReference type="ARBA" id="ARBA00004651"/>
    </source>
</evidence>
<comment type="similarity">
    <text evidence="7">Belongs to the binding-protein-dependent transport system permease family.</text>
</comment>
<dbReference type="PANTHER" id="PTHR30193:SF37">
    <property type="entry name" value="INNER MEMBRANE ABC TRANSPORTER PERMEASE PROTEIN YCJO"/>
    <property type="match status" value="1"/>
</dbReference>
<evidence type="ECO:0000313" key="9">
    <source>
        <dbReference type="EMBL" id="TDX15477.1"/>
    </source>
</evidence>
<feature type="transmembrane region" description="Helical" evidence="7">
    <location>
        <begin position="99"/>
        <end position="119"/>
    </location>
</feature>
<gene>
    <name evidence="9" type="ORF">C8D74_10775</name>
</gene>
<feature type="transmembrane region" description="Helical" evidence="7">
    <location>
        <begin position="246"/>
        <end position="272"/>
    </location>
</feature>
<dbReference type="RefSeq" id="WP_103875983.1">
    <property type="nucleotide sequence ID" value="NZ_SODZ01000007.1"/>
</dbReference>
<feature type="transmembrane region" description="Helical" evidence="7">
    <location>
        <begin position="139"/>
        <end position="160"/>
    </location>
</feature>
<keyword evidence="10" id="KW-1185">Reference proteome</keyword>
<protein>
    <submittedName>
        <fullName evidence="9">Carbohydrate ABC transporter membrane protein 1 (CUT1 family)</fullName>
    </submittedName>
</protein>
<evidence type="ECO:0000256" key="3">
    <source>
        <dbReference type="ARBA" id="ARBA00022475"/>
    </source>
</evidence>
<dbReference type="CDD" id="cd06261">
    <property type="entry name" value="TM_PBP2"/>
    <property type="match status" value="1"/>
</dbReference>
<keyword evidence="5 7" id="KW-1133">Transmembrane helix</keyword>
<accession>A0A4R8EZ47</accession>
<dbReference type="PROSITE" id="PS50928">
    <property type="entry name" value="ABC_TM1"/>
    <property type="match status" value="1"/>
</dbReference>